<protein>
    <submittedName>
        <fullName evidence="2">Uncharacterized protein</fullName>
    </submittedName>
</protein>
<dbReference type="AlphaFoldDB" id="A0A0A9A868"/>
<evidence type="ECO:0000313" key="2">
    <source>
        <dbReference type="EMBL" id="JAD45175.1"/>
    </source>
</evidence>
<reference evidence="2" key="2">
    <citation type="journal article" date="2015" name="Data Brief">
        <title>Shoot transcriptome of the giant reed, Arundo donax.</title>
        <authorList>
            <person name="Barrero R.A."/>
            <person name="Guerrero F.D."/>
            <person name="Moolhuijzen P."/>
            <person name="Goolsby J.A."/>
            <person name="Tidwell J."/>
            <person name="Bellgard S.E."/>
            <person name="Bellgard M.I."/>
        </authorList>
    </citation>
    <scope>NUCLEOTIDE SEQUENCE</scope>
    <source>
        <tissue evidence="2">Shoot tissue taken approximately 20 cm above the soil surface</tissue>
    </source>
</reference>
<feature type="region of interest" description="Disordered" evidence="1">
    <location>
        <begin position="1"/>
        <end position="31"/>
    </location>
</feature>
<reference evidence="2" key="1">
    <citation type="submission" date="2014-09" db="EMBL/GenBank/DDBJ databases">
        <authorList>
            <person name="Magalhaes I.L.F."/>
            <person name="Oliveira U."/>
            <person name="Santos F.R."/>
            <person name="Vidigal T.H.D.A."/>
            <person name="Brescovit A.D."/>
            <person name="Santos A.J."/>
        </authorList>
    </citation>
    <scope>NUCLEOTIDE SEQUENCE</scope>
    <source>
        <tissue evidence="2">Shoot tissue taken approximately 20 cm above the soil surface</tissue>
    </source>
</reference>
<proteinExistence type="predicted"/>
<name>A0A0A9A868_ARUDO</name>
<feature type="compositionally biased region" description="Low complexity" evidence="1">
    <location>
        <begin position="1"/>
        <end position="10"/>
    </location>
</feature>
<feature type="compositionally biased region" description="Basic residues" evidence="1">
    <location>
        <begin position="11"/>
        <end position="27"/>
    </location>
</feature>
<accession>A0A0A9A868</accession>
<evidence type="ECO:0000256" key="1">
    <source>
        <dbReference type="SAM" id="MobiDB-lite"/>
    </source>
</evidence>
<sequence>MLRSGTPSTRSRLRRVRGAGRRVRRQQARPDHRWQMRWTQGPTCWRLSRWTALAWPTAPLEWCAISGAVRRAAAMARRPPRRREVGEGLKICSPHRPHQCCLWRLHHVLHQHHASNRPTTPTTQDAALASPSSRLCPPWSAASACCAAAWEC</sequence>
<organism evidence="2">
    <name type="scientific">Arundo donax</name>
    <name type="common">Giant reed</name>
    <name type="synonym">Donax arundinaceus</name>
    <dbReference type="NCBI Taxonomy" id="35708"/>
    <lineage>
        <taxon>Eukaryota</taxon>
        <taxon>Viridiplantae</taxon>
        <taxon>Streptophyta</taxon>
        <taxon>Embryophyta</taxon>
        <taxon>Tracheophyta</taxon>
        <taxon>Spermatophyta</taxon>
        <taxon>Magnoliopsida</taxon>
        <taxon>Liliopsida</taxon>
        <taxon>Poales</taxon>
        <taxon>Poaceae</taxon>
        <taxon>PACMAD clade</taxon>
        <taxon>Arundinoideae</taxon>
        <taxon>Arundineae</taxon>
        <taxon>Arundo</taxon>
    </lineage>
</organism>
<dbReference type="EMBL" id="GBRH01252720">
    <property type="protein sequence ID" value="JAD45175.1"/>
    <property type="molecule type" value="Transcribed_RNA"/>
</dbReference>